<dbReference type="InterPro" id="IPR054189">
    <property type="entry name" value="DUF6894"/>
</dbReference>
<keyword evidence="3" id="KW-1185">Reference proteome</keyword>
<gene>
    <name evidence="2" type="ORF">GMJLKIPL_1841</name>
</gene>
<evidence type="ECO:0000313" key="3">
    <source>
        <dbReference type="Proteomes" id="UP001055153"/>
    </source>
</evidence>
<dbReference type="Pfam" id="PF21834">
    <property type="entry name" value="DUF6894"/>
    <property type="match status" value="1"/>
</dbReference>
<protein>
    <recommendedName>
        <fullName evidence="1">DUF6894 domain-containing protein</fullName>
    </recommendedName>
</protein>
<feature type="domain" description="DUF6894" evidence="1">
    <location>
        <begin position="4"/>
        <end position="71"/>
    </location>
</feature>
<dbReference type="Proteomes" id="UP001055153">
    <property type="component" value="Unassembled WGS sequence"/>
</dbReference>
<reference evidence="2" key="1">
    <citation type="journal article" date="2021" name="Front. Microbiol.">
        <title>Comprehensive Comparative Genomics and Phenotyping of Methylobacterium Species.</title>
        <authorList>
            <person name="Alessa O."/>
            <person name="Ogura Y."/>
            <person name="Fujitani Y."/>
            <person name="Takami H."/>
            <person name="Hayashi T."/>
            <person name="Sahin N."/>
            <person name="Tani A."/>
        </authorList>
    </citation>
    <scope>NUCLEOTIDE SEQUENCE</scope>
    <source>
        <strain evidence="2">DSM 17168</strain>
    </source>
</reference>
<evidence type="ECO:0000259" key="1">
    <source>
        <dbReference type="Pfam" id="PF21834"/>
    </source>
</evidence>
<dbReference type="EMBL" id="BPQQ01000019">
    <property type="protein sequence ID" value="GJD99923.1"/>
    <property type="molecule type" value="Genomic_DNA"/>
</dbReference>
<evidence type="ECO:0000313" key="2">
    <source>
        <dbReference type="EMBL" id="GJD99923.1"/>
    </source>
</evidence>
<organism evidence="2 3">
    <name type="scientific">Methylobacterium isbiliense</name>
    <dbReference type="NCBI Taxonomy" id="315478"/>
    <lineage>
        <taxon>Bacteria</taxon>
        <taxon>Pseudomonadati</taxon>
        <taxon>Pseudomonadota</taxon>
        <taxon>Alphaproteobacteria</taxon>
        <taxon>Hyphomicrobiales</taxon>
        <taxon>Methylobacteriaceae</taxon>
        <taxon>Methylobacterium</taxon>
    </lineage>
</organism>
<accession>A0ABQ4SAD8</accession>
<name>A0ABQ4SAD8_9HYPH</name>
<reference evidence="2" key="2">
    <citation type="submission" date="2021-08" db="EMBL/GenBank/DDBJ databases">
        <authorList>
            <person name="Tani A."/>
            <person name="Ola A."/>
            <person name="Ogura Y."/>
            <person name="Katsura K."/>
            <person name="Hayashi T."/>
        </authorList>
    </citation>
    <scope>NUCLEOTIDE SEQUENCE</scope>
    <source>
        <strain evidence="2">DSM 17168</strain>
    </source>
</reference>
<sequence>MYQRYYFDLTDGLTTIRDDRGVEVYGLNMAVLYAREAVEEMRQSGELVQFGDDWQFLVRTGDGTVLATVDVSGATRLN</sequence>
<proteinExistence type="predicted"/>
<comment type="caution">
    <text evidence="2">The sequence shown here is derived from an EMBL/GenBank/DDBJ whole genome shotgun (WGS) entry which is preliminary data.</text>
</comment>